<evidence type="ECO:0000256" key="2">
    <source>
        <dbReference type="SAM" id="Phobius"/>
    </source>
</evidence>
<organism evidence="3 4">
    <name type="scientific">Anaerobutyricum hallii</name>
    <dbReference type="NCBI Taxonomy" id="39488"/>
    <lineage>
        <taxon>Bacteria</taxon>
        <taxon>Bacillati</taxon>
        <taxon>Bacillota</taxon>
        <taxon>Clostridia</taxon>
        <taxon>Lachnospirales</taxon>
        <taxon>Lachnospiraceae</taxon>
        <taxon>Anaerobutyricum</taxon>
    </lineage>
</organism>
<proteinExistence type="predicted"/>
<dbReference type="Proteomes" id="UP000283497">
    <property type="component" value="Unassembled WGS sequence"/>
</dbReference>
<evidence type="ECO:0000313" key="4">
    <source>
        <dbReference type="Proteomes" id="UP000283497"/>
    </source>
</evidence>
<feature type="compositionally biased region" description="Basic and acidic residues" evidence="1">
    <location>
        <begin position="95"/>
        <end position="107"/>
    </location>
</feature>
<feature type="region of interest" description="Disordered" evidence="1">
    <location>
        <begin position="84"/>
        <end position="107"/>
    </location>
</feature>
<keyword evidence="2" id="KW-0472">Membrane</keyword>
<evidence type="ECO:0000256" key="1">
    <source>
        <dbReference type="SAM" id="MobiDB-lite"/>
    </source>
</evidence>
<dbReference type="EMBL" id="QRNJ01000006">
    <property type="protein sequence ID" value="RHK41204.1"/>
    <property type="molecule type" value="Genomic_DNA"/>
</dbReference>
<sequence>MANERILFMKKREIPVMNVGISLIILIFMNICLAAFAVLSLENAVSDYSLSKKTAKHTTQYYEAVNNVQEQLAKKNQELREKAETKTTEAKSSQKKAEIKTAETKSTEKKIKVKTVKNMQKQSQKDIKKVAKSQIKLTESVSKSQQLVVTLQLDETGGYPQYYIQKWKLCSSDDWQADDSLDVYQSGE</sequence>
<accession>A0A415GA65</accession>
<keyword evidence="2" id="KW-1133">Transmembrane helix</keyword>
<dbReference type="AlphaFoldDB" id="A0A415GA65"/>
<evidence type="ECO:0000313" key="3">
    <source>
        <dbReference type="EMBL" id="RHK41204.1"/>
    </source>
</evidence>
<reference evidence="3 4" key="1">
    <citation type="submission" date="2018-08" db="EMBL/GenBank/DDBJ databases">
        <title>A genome reference for cultivated species of the human gut microbiota.</title>
        <authorList>
            <person name="Zou Y."/>
            <person name="Xue W."/>
            <person name="Luo G."/>
        </authorList>
    </citation>
    <scope>NUCLEOTIDE SEQUENCE [LARGE SCALE GENOMIC DNA]</scope>
    <source>
        <strain evidence="3 4">AF45-14BH</strain>
    </source>
</reference>
<gene>
    <name evidence="3" type="ORF">DW068_02640</name>
</gene>
<protein>
    <submittedName>
        <fullName evidence="3">Uncharacterized protein</fullName>
    </submittedName>
</protein>
<feature type="transmembrane region" description="Helical" evidence="2">
    <location>
        <begin position="21"/>
        <end position="41"/>
    </location>
</feature>
<name>A0A415GA65_9FIRM</name>
<keyword evidence="2" id="KW-0812">Transmembrane</keyword>
<comment type="caution">
    <text evidence="3">The sequence shown here is derived from an EMBL/GenBank/DDBJ whole genome shotgun (WGS) entry which is preliminary data.</text>
</comment>